<proteinExistence type="predicted"/>
<dbReference type="AlphaFoldDB" id="A0A939JYY0"/>
<gene>
    <name evidence="1" type="ORF">J2I48_05005</name>
</gene>
<dbReference type="Proteomes" id="UP000664795">
    <property type="component" value="Unassembled WGS sequence"/>
</dbReference>
<reference evidence="1 2" key="1">
    <citation type="submission" date="2021-03" db="EMBL/GenBank/DDBJ databases">
        <title>Fibrella sp. HMF5036 genome sequencing and assembly.</title>
        <authorList>
            <person name="Kang H."/>
            <person name="Kim H."/>
            <person name="Bae S."/>
            <person name="Joh K."/>
        </authorList>
    </citation>
    <scope>NUCLEOTIDE SEQUENCE [LARGE SCALE GENOMIC DNA]</scope>
    <source>
        <strain evidence="1 2">HMF5036</strain>
    </source>
</reference>
<dbReference type="EMBL" id="JAFMYU010000003">
    <property type="protein sequence ID" value="MBO0930341.1"/>
    <property type="molecule type" value="Genomic_DNA"/>
</dbReference>
<name>A0A939JYY0_9BACT</name>
<keyword evidence="2" id="KW-1185">Reference proteome</keyword>
<sequence>MTQPGDSISATINDIAATISVSLQQRFGQFERRNATYCWTINRVGMHKLYGYSKPVGAAEKTDKQALLFDVIGRIHRSSKGYIRAGNSVEFYRCFTDDNRDNVKFLTMYETRFDLEPVALSETWLVLWLKNFYDSPVARYGTELFPKTAPVPLGGLQIDPTKPAYHNKAMYDETRTFKSTDKLLDYVTALLEKGEPKGQVEDYFRKMSIKLKLST</sequence>
<dbReference type="RefSeq" id="WP_207334306.1">
    <property type="nucleotide sequence ID" value="NZ_JAFMYU010000003.1"/>
</dbReference>
<evidence type="ECO:0000313" key="2">
    <source>
        <dbReference type="Proteomes" id="UP000664795"/>
    </source>
</evidence>
<accession>A0A939JYY0</accession>
<protein>
    <submittedName>
        <fullName evidence="1">Uncharacterized protein</fullName>
    </submittedName>
</protein>
<evidence type="ECO:0000313" key="1">
    <source>
        <dbReference type="EMBL" id="MBO0930341.1"/>
    </source>
</evidence>
<comment type="caution">
    <text evidence="1">The sequence shown here is derived from an EMBL/GenBank/DDBJ whole genome shotgun (WGS) entry which is preliminary data.</text>
</comment>
<organism evidence="1 2">
    <name type="scientific">Fibrella aquatilis</name>
    <dbReference type="NCBI Taxonomy" id="2817059"/>
    <lineage>
        <taxon>Bacteria</taxon>
        <taxon>Pseudomonadati</taxon>
        <taxon>Bacteroidota</taxon>
        <taxon>Cytophagia</taxon>
        <taxon>Cytophagales</taxon>
        <taxon>Spirosomataceae</taxon>
        <taxon>Fibrella</taxon>
    </lineage>
</organism>